<dbReference type="InterPro" id="IPR028098">
    <property type="entry name" value="Glyco_trans_4-like_N"/>
</dbReference>
<dbReference type="Proteomes" id="UP000176863">
    <property type="component" value="Unassembled WGS sequence"/>
</dbReference>
<proteinExistence type="predicted"/>
<dbReference type="EMBL" id="MFKT01000009">
    <property type="protein sequence ID" value="OGG53726.1"/>
    <property type="molecule type" value="Genomic_DNA"/>
</dbReference>
<dbReference type="Pfam" id="PF00534">
    <property type="entry name" value="Glycos_transf_1"/>
    <property type="match status" value="1"/>
</dbReference>
<dbReference type="PANTHER" id="PTHR46401:SF8">
    <property type="entry name" value="BLL6006 PROTEIN"/>
    <property type="match status" value="1"/>
</dbReference>
<dbReference type="AlphaFoldDB" id="A0A1F6CX12"/>
<dbReference type="Gene3D" id="3.40.50.2000">
    <property type="entry name" value="Glycogen Phosphorylase B"/>
    <property type="match status" value="2"/>
</dbReference>
<evidence type="ECO:0000313" key="3">
    <source>
        <dbReference type="EMBL" id="OGG53726.1"/>
    </source>
</evidence>
<dbReference type="SUPFAM" id="SSF53756">
    <property type="entry name" value="UDP-Glycosyltransferase/glycogen phosphorylase"/>
    <property type="match status" value="1"/>
</dbReference>
<dbReference type="STRING" id="1798480.A2851_02465"/>
<name>A0A1F6CX12_9BACT</name>
<sequence>MNISYVVSNRIPSARANGYAIMKLCEEWATLGHVVRLVVPKRKHGLKDDPFVYYGIKPLFTIARPPSSDFLGKSRTLERVRYVLDTVSYMYALRKLGFSNDDVIYTREYLVALVLPKRNLFLEMHTLPNAGFLMRRALQRVRGLVAISAGVRDALVNLGIEKEKILVAHDGVDPEVFARANAHRSMWGKFGIDPHKRIVLYTGHFYEWKGTDTLLEAAQFVSPDVQIVFMGAAEEELENLRYKGKNIHIVPYQPFELVPGFLKSADVLVLPNSGKHAISREHASPLKLFEYMAAGVPIVASDVPSIREILDDSSAFWFTPDDAESCARAISYVLSHEVEAREKISRARAIVEKYTWHARAQAILERVAI</sequence>
<dbReference type="InterPro" id="IPR001296">
    <property type="entry name" value="Glyco_trans_1"/>
</dbReference>
<feature type="domain" description="Glycosyl transferase family 1" evidence="1">
    <location>
        <begin position="189"/>
        <end position="346"/>
    </location>
</feature>
<evidence type="ECO:0000259" key="1">
    <source>
        <dbReference type="Pfam" id="PF00534"/>
    </source>
</evidence>
<accession>A0A1F6CX12</accession>
<dbReference type="Pfam" id="PF13439">
    <property type="entry name" value="Glyco_transf_4"/>
    <property type="match status" value="1"/>
</dbReference>
<feature type="domain" description="Glycosyltransferase subfamily 4-like N-terminal" evidence="2">
    <location>
        <begin position="21"/>
        <end position="175"/>
    </location>
</feature>
<dbReference type="GO" id="GO:0016757">
    <property type="term" value="F:glycosyltransferase activity"/>
    <property type="evidence" value="ECO:0007669"/>
    <property type="project" value="InterPro"/>
</dbReference>
<organism evidence="3 4">
    <name type="scientific">Candidatus Kaiserbacteria bacterium RIFCSPHIGHO2_01_FULL_53_29</name>
    <dbReference type="NCBI Taxonomy" id="1798480"/>
    <lineage>
        <taxon>Bacteria</taxon>
        <taxon>Candidatus Kaiseribacteriota</taxon>
    </lineage>
</organism>
<dbReference type="CDD" id="cd03794">
    <property type="entry name" value="GT4_WbuB-like"/>
    <property type="match status" value="1"/>
</dbReference>
<comment type="caution">
    <text evidence="3">The sequence shown here is derived from an EMBL/GenBank/DDBJ whole genome shotgun (WGS) entry which is preliminary data.</text>
</comment>
<dbReference type="PANTHER" id="PTHR46401">
    <property type="entry name" value="GLYCOSYLTRANSFERASE WBBK-RELATED"/>
    <property type="match status" value="1"/>
</dbReference>
<gene>
    <name evidence="3" type="ORF">A2851_02465</name>
</gene>
<evidence type="ECO:0000313" key="4">
    <source>
        <dbReference type="Proteomes" id="UP000176863"/>
    </source>
</evidence>
<reference evidence="3 4" key="1">
    <citation type="journal article" date="2016" name="Nat. Commun.">
        <title>Thousands of microbial genomes shed light on interconnected biogeochemical processes in an aquifer system.</title>
        <authorList>
            <person name="Anantharaman K."/>
            <person name="Brown C.T."/>
            <person name="Hug L.A."/>
            <person name="Sharon I."/>
            <person name="Castelle C.J."/>
            <person name="Probst A.J."/>
            <person name="Thomas B.C."/>
            <person name="Singh A."/>
            <person name="Wilkins M.J."/>
            <person name="Karaoz U."/>
            <person name="Brodie E.L."/>
            <person name="Williams K.H."/>
            <person name="Hubbard S.S."/>
            <person name="Banfield J.F."/>
        </authorList>
    </citation>
    <scope>NUCLEOTIDE SEQUENCE [LARGE SCALE GENOMIC DNA]</scope>
</reference>
<evidence type="ECO:0000259" key="2">
    <source>
        <dbReference type="Pfam" id="PF13439"/>
    </source>
</evidence>
<protein>
    <submittedName>
        <fullName evidence="3">Uncharacterized protein</fullName>
    </submittedName>
</protein>